<feature type="region of interest" description="Disordered" evidence="1">
    <location>
        <begin position="23"/>
        <end position="77"/>
    </location>
</feature>
<sequence>MASKSSADLQQAVGYAPAPTFARFTNTEQAEHTKPAPAPITSADRNTTGDSDDYVKVNVDPIYDMPPNNDKGMSPEEAKKLQVITCVE</sequence>
<protein>
    <submittedName>
        <fullName evidence="2">Uncharacterized protein</fullName>
    </submittedName>
</protein>
<reference evidence="2 3" key="1">
    <citation type="submission" date="2018-11" db="EMBL/GenBank/DDBJ databases">
        <authorList>
            <consortium name="Pathogen Informatics"/>
        </authorList>
    </citation>
    <scope>NUCLEOTIDE SEQUENCE [LARGE SCALE GENOMIC DNA]</scope>
</reference>
<name>A0A3P7R2M9_CYLGO</name>
<dbReference type="AlphaFoldDB" id="A0A3P7R2M9"/>
<proteinExistence type="predicted"/>
<accession>A0A3P7R2M9</accession>
<dbReference type="OrthoDB" id="5875545at2759"/>
<evidence type="ECO:0000313" key="3">
    <source>
        <dbReference type="Proteomes" id="UP000271889"/>
    </source>
</evidence>
<dbReference type="Proteomes" id="UP000271889">
    <property type="component" value="Unassembled WGS sequence"/>
</dbReference>
<keyword evidence="3" id="KW-1185">Reference proteome</keyword>
<evidence type="ECO:0000256" key="1">
    <source>
        <dbReference type="SAM" id="MobiDB-lite"/>
    </source>
</evidence>
<evidence type="ECO:0000313" key="2">
    <source>
        <dbReference type="EMBL" id="VDN38292.1"/>
    </source>
</evidence>
<dbReference type="EMBL" id="UYRV01134021">
    <property type="protein sequence ID" value="VDN38292.1"/>
    <property type="molecule type" value="Genomic_DNA"/>
</dbReference>
<gene>
    <name evidence="2" type="ORF">CGOC_LOCUS13685</name>
</gene>
<organism evidence="2 3">
    <name type="scientific">Cylicostephanus goldi</name>
    <name type="common">Nematode worm</name>
    <dbReference type="NCBI Taxonomy" id="71465"/>
    <lineage>
        <taxon>Eukaryota</taxon>
        <taxon>Metazoa</taxon>
        <taxon>Ecdysozoa</taxon>
        <taxon>Nematoda</taxon>
        <taxon>Chromadorea</taxon>
        <taxon>Rhabditida</taxon>
        <taxon>Rhabditina</taxon>
        <taxon>Rhabditomorpha</taxon>
        <taxon>Strongyloidea</taxon>
        <taxon>Strongylidae</taxon>
        <taxon>Cylicostephanus</taxon>
    </lineage>
</organism>